<dbReference type="GO" id="GO:0003676">
    <property type="term" value="F:nucleic acid binding"/>
    <property type="evidence" value="ECO:0007669"/>
    <property type="project" value="InterPro"/>
</dbReference>
<reference evidence="1" key="2">
    <citation type="submission" date="2022-06" db="UniProtKB">
        <authorList>
            <consortium name="EnsemblMetazoa"/>
        </authorList>
    </citation>
    <scope>IDENTIFICATION</scope>
    <source>
        <strain evidence="1">DF5081</strain>
    </source>
</reference>
<dbReference type="PANTHER" id="PTHR23022">
    <property type="entry name" value="TRANSPOSABLE ELEMENT-RELATED"/>
    <property type="match status" value="1"/>
</dbReference>
<dbReference type="InterPro" id="IPR036397">
    <property type="entry name" value="RNaseH_sf"/>
</dbReference>
<accession>A0A8R1E6I0</accession>
<proteinExistence type="predicted"/>
<dbReference type="EnsemblMetazoa" id="CJA20810.1">
    <property type="protein sequence ID" value="CJA20810.1"/>
    <property type="gene ID" value="WBGene00176382"/>
</dbReference>
<evidence type="ECO:0000313" key="2">
    <source>
        <dbReference type="Proteomes" id="UP000005237"/>
    </source>
</evidence>
<keyword evidence="2" id="KW-1185">Reference proteome</keyword>
<dbReference type="Gene3D" id="3.30.420.10">
    <property type="entry name" value="Ribonuclease H-like superfamily/Ribonuclease H"/>
    <property type="match status" value="1"/>
</dbReference>
<dbReference type="Proteomes" id="UP000005237">
    <property type="component" value="Unassembled WGS sequence"/>
</dbReference>
<dbReference type="AlphaFoldDB" id="A0A8R1E6I0"/>
<sequence length="143" mass="16550">MIGTEGITHVRRPTDKRYDPKYQVPTVKHGGGNVMIWGCFHANGVGSLIQITGIMDRYMYKDILEKEMLPSGRFQMGRGSVFQQDNDPKHSSLFVKEDWFAQGRVNVMTWPNQSPDLNPFEQNHPRFVYFCTALYVIELIHSR</sequence>
<dbReference type="InterPro" id="IPR052338">
    <property type="entry name" value="Transposase_5"/>
</dbReference>
<protein>
    <submittedName>
        <fullName evidence="1">Uncharacterized protein</fullName>
    </submittedName>
</protein>
<dbReference type="PANTHER" id="PTHR23022:SF134">
    <property type="entry name" value="TRANSPOSABLE ELEMENT TC1 TRANSPOSASE"/>
    <property type="match status" value="1"/>
</dbReference>
<reference evidence="2" key="1">
    <citation type="submission" date="2010-08" db="EMBL/GenBank/DDBJ databases">
        <authorList>
            <consortium name="Caenorhabditis japonica Sequencing Consortium"/>
            <person name="Wilson R.K."/>
        </authorList>
    </citation>
    <scope>NUCLEOTIDE SEQUENCE [LARGE SCALE GENOMIC DNA]</scope>
    <source>
        <strain evidence="2">DF5081</strain>
    </source>
</reference>
<evidence type="ECO:0000313" key="1">
    <source>
        <dbReference type="EnsemblMetazoa" id="CJA20810.1"/>
    </source>
</evidence>
<name>A0A8R1E6I0_CAEJA</name>
<organism evidence="1 2">
    <name type="scientific">Caenorhabditis japonica</name>
    <dbReference type="NCBI Taxonomy" id="281687"/>
    <lineage>
        <taxon>Eukaryota</taxon>
        <taxon>Metazoa</taxon>
        <taxon>Ecdysozoa</taxon>
        <taxon>Nematoda</taxon>
        <taxon>Chromadorea</taxon>
        <taxon>Rhabditida</taxon>
        <taxon>Rhabditina</taxon>
        <taxon>Rhabditomorpha</taxon>
        <taxon>Rhabditoidea</taxon>
        <taxon>Rhabditidae</taxon>
        <taxon>Peloderinae</taxon>
        <taxon>Caenorhabditis</taxon>
    </lineage>
</organism>